<evidence type="ECO:0000313" key="2">
    <source>
        <dbReference type="Proteomes" id="UP000183832"/>
    </source>
</evidence>
<accession>A0A1J1J194</accession>
<organism evidence="1 2">
    <name type="scientific">Clunio marinus</name>
    <dbReference type="NCBI Taxonomy" id="568069"/>
    <lineage>
        <taxon>Eukaryota</taxon>
        <taxon>Metazoa</taxon>
        <taxon>Ecdysozoa</taxon>
        <taxon>Arthropoda</taxon>
        <taxon>Hexapoda</taxon>
        <taxon>Insecta</taxon>
        <taxon>Pterygota</taxon>
        <taxon>Neoptera</taxon>
        <taxon>Endopterygota</taxon>
        <taxon>Diptera</taxon>
        <taxon>Nematocera</taxon>
        <taxon>Chironomoidea</taxon>
        <taxon>Chironomidae</taxon>
        <taxon>Clunio</taxon>
    </lineage>
</organism>
<dbReference type="AlphaFoldDB" id="A0A1J1J194"/>
<keyword evidence="2" id="KW-1185">Reference proteome</keyword>
<reference evidence="1 2" key="1">
    <citation type="submission" date="2015-04" db="EMBL/GenBank/DDBJ databases">
        <authorList>
            <person name="Syromyatnikov M.Y."/>
            <person name="Popov V.N."/>
        </authorList>
    </citation>
    <scope>NUCLEOTIDE SEQUENCE [LARGE SCALE GENOMIC DNA]</scope>
</reference>
<dbReference type="Proteomes" id="UP000183832">
    <property type="component" value="Unassembled WGS sequence"/>
</dbReference>
<gene>
    <name evidence="1" type="ORF">CLUMA_CG018389</name>
</gene>
<name>A0A1J1J194_9DIPT</name>
<sequence>MMISQSKFLYQKVVLMKIGAYRIELHQGKCLHKYTTNDFSIDIRIAKIDLLIVRIGKQKHFRDFIITGLELLFLYLTTGYS</sequence>
<evidence type="ECO:0000313" key="1">
    <source>
        <dbReference type="EMBL" id="CRL05214.1"/>
    </source>
</evidence>
<proteinExistence type="predicted"/>
<protein>
    <submittedName>
        <fullName evidence="1">CLUMA_CG018389, isoform A</fullName>
    </submittedName>
</protein>
<dbReference type="EMBL" id="CVRI01000064">
    <property type="protein sequence ID" value="CRL05214.1"/>
    <property type="molecule type" value="Genomic_DNA"/>
</dbReference>